<dbReference type="EMBL" id="UOEW01000369">
    <property type="protein sequence ID" value="VAW42671.1"/>
    <property type="molecule type" value="Genomic_DNA"/>
</dbReference>
<proteinExistence type="predicted"/>
<sequence>MSLVFENINVEKTVNEVKVLLQSEKDLSPALKASL</sequence>
<name>A0A3B0VIC1_9ZZZZ</name>
<gene>
    <name evidence="1" type="ORF">MNBD_GAMMA01-1402</name>
</gene>
<protein>
    <submittedName>
        <fullName evidence="1">Uncharacterized protein</fullName>
    </submittedName>
</protein>
<organism evidence="1">
    <name type="scientific">hydrothermal vent metagenome</name>
    <dbReference type="NCBI Taxonomy" id="652676"/>
    <lineage>
        <taxon>unclassified sequences</taxon>
        <taxon>metagenomes</taxon>
        <taxon>ecological metagenomes</taxon>
    </lineage>
</organism>
<dbReference type="AlphaFoldDB" id="A0A3B0VIC1"/>
<reference evidence="1" key="1">
    <citation type="submission" date="2018-06" db="EMBL/GenBank/DDBJ databases">
        <authorList>
            <person name="Zhirakovskaya E."/>
        </authorList>
    </citation>
    <scope>NUCLEOTIDE SEQUENCE</scope>
</reference>
<evidence type="ECO:0000313" key="1">
    <source>
        <dbReference type="EMBL" id="VAW42671.1"/>
    </source>
</evidence>
<feature type="non-terminal residue" evidence="1">
    <location>
        <position position="35"/>
    </location>
</feature>
<accession>A0A3B0VIC1</accession>